<dbReference type="AlphaFoldDB" id="F4SCP6"/>
<gene>
    <name evidence="2" type="ORF">MELLADRAFT_84848</name>
</gene>
<name>F4SCP6_MELLP</name>
<dbReference type="KEGG" id="mlr:MELLADRAFT_84848"/>
<dbReference type="InParanoid" id="F4SCP6"/>
<dbReference type="PANTHER" id="PTHR33096">
    <property type="entry name" value="CXC2 DOMAIN-CONTAINING PROTEIN"/>
    <property type="match status" value="1"/>
</dbReference>
<dbReference type="HOGENOM" id="CLU_011407_1_0_1"/>
<evidence type="ECO:0000259" key="1">
    <source>
        <dbReference type="Pfam" id="PF18802"/>
    </source>
</evidence>
<dbReference type="EMBL" id="GL883215">
    <property type="protein sequence ID" value="EGF97584.1"/>
    <property type="molecule type" value="Genomic_DNA"/>
</dbReference>
<keyword evidence="3" id="KW-1185">Reference proteome</keyword>
<organism evidence="3">
    <name type="scientific">Melampsora larici-populina (strain 98AG31 / pathotype 3-4-7)</name>
    <name type="common">Poplar leaf rust fungus</name>
    <dbReference type="NCBI Taxonomy" id="747676"/>
    <lineage>
        <taxon>Eukaryota</taxon>
        <taxon>Fungi</taxon>
        <taxon>Dikarya</taxon>
        <taxon>Basidiomycota</taxon>
        <taxon>Pucciniomycotina</taxon>
        <taxon>Pucciniomycetes</taxon>
        <taxon>Pucciniales</taxon>
        <taxon>Melampsoraceae</taxon>
        <taxon>Melampsora</taxon>
    </lineage>
</organism>
<dbReference type="Proteomes" id="UP000001072">
    <property type="component" value="Unassembled WGS sequence"/>
</dbReference>
<protein>
    <recommendedName>
        <fullName evidence="1">CxC1-like cysteine cluster associated with KDZ transposases domain-containing protein</fullName>
    </recommendedName>
</protein>
<accession>F4SCP6</accession>
<evidence type="ECO:0000313" key="3">
    <source>
        <dbReference type="Proteomes" id="UP000001072"/>
    </source>
</evidence>
<feature type="domain" description="CxC1-like cysteine cluster associated with KDZ transposases" evidence="1">
    <location>
        <begin position="157"/>
        <end position="193"/>
    </location>
</feature>
<dbReference type="VEuPathDB" id="FungiDB:MELLADRAFT_84848"/>
<dbReference type="GeneID" id="18933630"/>
<dbReference type="PANTHER" id="PTHR33096:SF1">
    <property type="entry name" value="CXC1-LIKE CYSTEINE CLUSTER ASSOCIATED WITH KDZ TRANSPOSASES DOMAIN-CONTAINING PROTEIN"/>
    <property type="match status" value="1"/>
</dbReference>
<proteinExistence type="predicted"/>
<sequence>MSRFKGKHQTFRPQKPYWLKPPKTPLQKAHFQRMLAAVIANTRRAPPIPHDMANYGDGDLEPLLPEEIADHLPHPDFIDEIYQERIEEERRQHNLLLEQSSQEMFNAYIECHLKTSEWGNPAFWDFDYKPACNCPPSQWRERNIDLIDILFRRKARYPVTAFSIRLLRFYHVVWKYCTTRVGPFARGLDEFLDVFNPLMLTKSDWPREWHTPLSWVIDTYQMMLTMTETALDAELQLTTQDKLAENCPWCFGPPVKSGLILSEPDIIVCLDGNFQHRRHISAGTKAAKTATKMPKLFIPDQQVTEMEQRLSGLSDDDFV</sequence>
<dbReference type="RefSeq" id="XP_007419152.1">
    <property type="nucleotide sequence ID" value="XM_007419090.1"/>
</dbReference>
<dbReference type="OrthoDB" id="2505969at2759"/>
<dbReference type="Pfam" id="PF18802">
    <property type="entry name" value="CxC1"/>
    <property type="match status" value="1"/>
</dbReference>
<dbReference type="InterPro" id="IPR041320">
    <property type="entry name" value="CxC1"/>
</dbReference>
<evidence type="ECO:0000313" key="2">
    <source>
        <dbReference type="EMBL" id="EGF97584.1"/>
    </source>
</evidence>
<reference evidence="3" key="1">
    <citation type="journal article" date="2011" name="Proc. Natl. Acad. Sci. U.S.A.">
        <title>Obligate biotrophy features unraveled by the genomic analysis of rust fungi.</title>
        <authorList>
            <person name="Duplessis S."/>
            <person name="Cuomo C.A."/>
            <person name="Lin Y.-C."/>
            <person name="Aerts A."/>
            <person name="Tisserant E."/>
            <person name="Veneault-Fourrey C."/>
            <person name="Joly D.L."/>
            <person name="Hacquard S."/>
            <person name="Amselem J."/>
            <person name="Cantarel B.L."/>
            <person name="Chiu R."/>
            <person name="Coutinho P.M."/>
            <person name="Feau N."/>
            <person name="Field M."/>
            <person name="Frey P."/>
            <person name="Gelhaye E."/>
            <person name="Goldberg J."/>
            <person name="Grabherr M.G."/>
            <person name="Kodira C.D."/>
            <person name="Kohler A."/>
            <person name="Kuees U."/>
            <person name="Lindquist E.A."/>
            <person name="Lucas S.M."/>
            <person name="Mago R."/>
            <person name="Mauceli E."/>
            <person name="Morin E."/>
            <person name="Murat C."/>
            <person name="Pangilinan J.L."/>
            <person name="Park R."/>
            <person name="Pearson M."/>
            <person name="Quesneville H."/>
            <person name="Rouhier N."/>
            <person name="Sakthikumar S."/>
            <person name="Salamov A.A."/>
            <person name="Schmutz J."/>
            <person name="Selles B."/>
            <person name="Shapiro H."/>
            <person name="Tanguay P."/>
            <person name="Tuskan G.A."/>
            <person name="Henrissat B."/>
            <person name="Van de Peer Y."/>
            <person name="Rouze P."/>
            <person name="Ellis J.G."/>
            <person name="Dodds P.N."/>
            <person name="Schein J.E."/>
            <person name="Zhong S."/>
            <person name="Hamelin R.C."/>
            <person name="Grigoriev I.V."/>
            <person name="Szabo L.J."/>
            <person name="Martin F."/>
        </authorList>
    </citation>
    <scope>NUCLEOTIDE SEQUENCE [LARGE SCALE GENOMIC DNA]</scope>
    <source>
        <strain evidence="3">98AG31 / pathotype 3-4-7</strain>
    </source>
</reference>